<accession>A0AAV4NSY7</accession>
<organism evidence="1 2">
    <name type="scientific">Caerostris extrusa</name>
    <name type="common">Bark spider</name>
    <name type="synonym">Caerostris bankana</name>
    <dbReference type="NCBI Taxonomy" id="172846"/>
    <lineage>
        <taxon>Eukaryota</taxon>
        <taxon>Metazoa</taxon>
        <taxon>Ecdysozoa</taxon>
        <taxon>Arthropoda</taxon>
        <taxon>Chelicerata</taxon>
        <taxon>Arachnida</taxon>
        <taxon>Araneae</taxon>
        <taxon>Araneomorphae</taxon>
        <taxon>Entelegynae</taxon>
        <taxon>Araneoidea</taxon>
        <taxon>Araneidae</taxon>
        <taxon>Caerostris</taxon>
    </lineage>
</organism>
<proteinExistence type="predicted"/>
<dbReference type="AlphaFoldDB" id="A0AAV4NSY7"/>
<name>A0AAV4NSY7_CAEEX</name>
<comment type="caution">
    <text evidence="1">The sequence shown here is derived from an EMBL/GenBank/DDBJ whole genome shotgun (WGS) entry which is preliminary data.</text>
</comment>
<sequence>MRNKVLRRRLPVLAGDGVEARERSSCLIDKSAAKVRINLIATLQGDKETIPESSRRRPKSKDHWERQIRRAKITKVLLWF</sequence>
<dbReference type="EMBL" id="BPLR01003624">
    <property type="protein sequence ID" value="GIX86853.1"/>
    <property type="molecule type" value="Genomic_DNA"/>
</dbReference>
<dbReference type="Proteomes" id="UP001054945">
    <property type="component" value="Unassembled WGS sequence"/>
</dbReference>
<reference evidence="1 2" key="1">
    <citation type="submission" date="2021-06" db="EMBL/GenBank/DDBJ databases">
        <title>Caerostris extrusa draft genome.</title>
        <authorList>
            <person name="Kono N."/>
            <person name="Arakawa K."/>
        </authorList>
    </citation>
    <scope>NUCLEOTIDE SEQUENCE [LARGE SCALE GENOMIC DNA]</scope>
</reference>
<protein>
    <submittedName>
        <fullName evidence="1">Uncharacterized protein</fullName>
    </submittedName>
</protein>
<evidence type="ECO:0000313" key="2">
    <source>
        <dbReference type="Proteomes" id="UP001054945"/>
    </source>
</evidence>
<gene>
    <name evidence="1" type="ORF">CEXT_10821</name>
</gene>
<evidence type="ECO:0000313" key="1">
    <source>
        <dbReference type="EMBL" id="GIX86853.1"/>
    </source>
</evidence>
<keyword evidence="2" id="KW-1185">Reference proteome</keyword>